<evidence type="ECO:0000259" key="18">
    <source>
        <dbReference type="Pfam" id="PF00520"/>
    </source>
</evidence>
<proteinExistence type="predicted"/>
<dbReference type="GO" id="GO:0005886">
    <property type="term" value="C:plasma membrane"/>
    <property type="evidence" value="ECO:0000318"/>
    <property type="project" value="GO_Central"/>
</dbReference>
<dbReference type="OrthoDB" id="533508at2759"/>
<dbReference type="GeneID" id="100487056"/>
<accession>A0A8J1J3Q0</accession>
<dbReference type="Gene3D" id="1.10.287.70">
    <property type="match status" value="1"/>
</dbReference>
<sequence length="778" mass="89051">MNWQKMINKHPGEMSPLISRERLAPGTPPRSPRHTENGLKRNDTTDFSRSNPLWLSTQMDTNNYSNEKKNEDTDTPQTTQTAFSPCYGWQGRKPALTRNTRKPTKKLLFKAVSEGDTEMLTDLLSEAKSSSRVYSVTQAKEFFMHKLTSKDTGKTCLMKALLNINEKTPEVVRSLLTFAEENDILETFINAEYTEENYKGQTALNIAIERRQVELVKYLIEKGAKIDVRAQGRFFNPKNKYEGFYFGETPLALAACTNQPEIVQLIMDKSPTIGTIQDSLGNTVLHALVNVADNSEAQNDFIIGMYDTILRNCKNKSLEQIPNNEGLTSMQLAAKLGKTEILHYILSREIKEKENMVLSRKFTDWAYGPVSSSLYDLTSIDTCWPNSVLEIVVYNTDIDNRHELLTLEPLHTLLQMKWKKFARYMFFLSFLLSFTYNIALTLVSYYRPRGEQDVYPLNLSYENGWLQLVGQMFIIVCATYLMVKEAVVMFLVKQSDLKSVLSDAWFHILFFIQAVLVIVSVFCYLFGVDFYLVFLVLAMALGWMNLLYYTRGFQSLGIYSVMIQKVILNDVLKFLFVYILFLLGFGVALASLLENCEDGEECQSLSTAILELFELTIGLRGLEMDKDPKYPVLFLFLLITFVILTFVLLLNMLIALMGETVEKISQESEHIWRLQRARTILEFEKSLPAWLQARFQLGESCTVSKGDNNRICLRINEVKWTEWNNHVTCIKEEPGLTFFPDTKDTNTASEDELDSFEKFAGISISVGDLEDQAMETTV</sequence>
<feature type="compositionally biased region" description="Basic and acidic residues" evidence="16">
    <location>
        <begin position="33"/>
        <end position="46"/>
    </location>
</feature>
<dbReference type="Pfam" id="PF00520">
    <property type="entry name" value="Ion_trans"/>
    <property type="match status" value="1"/>
</dbReference>
<evidence type="ECO:0000313" key="21">
    <source>
        <dbReference type="Xenbase" id="XB-GENE-1013149"/>
    </source>
</evidence>
<evidence type="ECO:0000256" key="11">
    <source>
        <dbReference type="ARBA" id="ARBA00023065"/>
    </source>
</evidence>
<dbReference type="RefSeq" id="XP_031751640.1">
    <property type="nucleotide sequence ID" value="XM_031895780.1"/>
</dbReference>
<keyword evidence="11" id="KW-0406">Ion transport</keyword>
<comment type="catalytic activity">
    <reaction evidence="14">
        <text>Ca(2+)(in) = Ca(2+)(out)</text>
        <dbReference type="Rhea" id="RHEA:29671"/>
        <dbReference type="ChEBI" id="CHEBI:29108"/>
    </reaction>
</comment>
<dbReference type="CDD" id="cd22194">
    <property type="entry name" value="TRPV3"/>
    <property type="match status" value="1"/>
</dbReference>
<evidence type="ECO:0000256" key="5">
    <source>
        <dbReference type="ARBA" id="ARBA00022673"/>
    </source>
</evidence>
<name>A0A8J1J3Q0_XENTR</name>
<evidence type="ECO:0000256" key="2">
    <source>
        <dbReference type="ARBA" id="ARBA00022448"/>
    </source>
</evidence>
<feature type="region of interest" description="Disordered" evidence="16">
    <location>
        <begin position="1"/>
        <end position="82"/>
    </location>
</feature>
<dbReference type="InterPro" id="IPR005821">
    <property type="entry name" value="Ion_trans_dom"/>
</dbReference>
<dbReference type="GO" id="GO:0098703">
    <property type="term" value="P:calcium ion import across plasma membrane"/>
    <property type="evidence" value="ECO:0000318"/>
    <property type="project" value="GO_Central"/>
</dbReference>
<evidence type="ECO:0000256" key="14">
    <source>
        <dbReference type="ARBA" id="ARBA00036634"/>
    </source>
</evidence>
<dbReference type="Gene3D" id="1.25.40.20">
    <property type="entry name" value="Ankyrin repeat-containing domain"/>
    <property type="match status" value="1"/>
</dbReference>
<keyword evidence="6 17" id="KW-0812">Transmembrane</keyword>
<keyword evidence="8" id="KW-0106">Calcium</keyword>
<keyword evidence="20" id="KW-0675">Receptor</keyword>
<reference evidence="20" key="1">
    <citation type="submission" date="2025-08" db="UniProtKB">
        <authorList>
            <consortium name="RefSeq"/>
        </authorList>
    </citation>
    <scope>IDENTIFICATION</scope>
    <source>
        <strain evidence="20">Nigerian</strain>
        <tissue evidence="20">Liver and blood</tissue>
    </source>
</reference>
<organism evidence="19 20">
    <name type="scientific">Xenopus tropicalis</name>
    <name type="common">Western clawed frog</name>
    <name type="synonym">Silurana tropicalis</name>
    <dbReference type="NCBI Taxonomy" id="8364"/>
    <lineage>
        <taxon>Eukaryota</taxon>
        <taxon>Metazoa</taxon>
        <taxon>Chordata</taxon>
        <taxon>Craniata</taxon>
        <taxon>Vertebrata</taxon>
        <taxon>Euteleostomi</taxon>
        <taxon>Amphibia</taxon>
        <taxon>Batrachia</taxon>
        <taxon>Anura</taxon>
        <taxon>Pipoidea</taxon>
        <taxon>Pipidae</taxon>
        <taxon>Xenopodinae</taxon>
        <taxon>Xenopus</taxon>
        <taxon>Silurana</taxon>
    </lineage>
</organism>
<keyword evidence="4" id="KW-0109">Calcium transport</keyword>
<dbReference type="SMART" id="SM00248">
    <property type="entry name" value="ANK"/>
    <property type="match status" value="4"/>
</dbReference>
<evidence type="ECO:0000256" key="17">
    <source>
        <dbReference type="SAM" id="Phobius"/>
    </source>
</evidence>
<protein>
    <submittedName>
        <fullName evidence="20">Transient receptor potential cation channel subfamily V member 3 isoform X1</fullName>
    </submittedName>
</protein>
<keyword evidence="13" id="KW-0407">Ion channel</keyword>
<dbReference type="InterPro" id="IPR008347">
    <property type="entry name" value="TrpV1-4"/>
</dbReference>
<keyword evidence="5" id="KW-0107">Calcium channel</keyword>
<gene>
    <name evidence="20 21" type="primary">trpv3</name>
</gene>
<feature type="repeat" description="ANK" evidence="15">
    <location>
        <begin position="199"/>
        <end position="231"/>
    </location>
</feature>
<keyword evidence="12 17" id="KW-0472">Membrane</keyword>
<evidence type="ECO:0000256" key="10">
    <source>
        <dbReference type="ARBA" id="ARBA00023043"/>
    </source>
</evidence>
<dbReference type="GO" id="GO:0007015">
    <property type="term" value="P:actin filament organization"/>
    <property type="evidence" value="ECO:0000318"/>
    <property type="project" value="GO_Central"/>
</dbReference>
<feature type="transmembrane region" description="Helical" evidence="17">
    <location>
        <begin position="571"/>
        <end position="593"/>
    </location>
</feature>
<comment type="subcellular location">
    <subcellularLocation>
        <location evidence="1">Cell membrane</location>
        <topology evidence="1">Multi-pass membrane protein</topology>
    </subcellularLocation>
</comment>
<dbReference type="InterPro" id="IPR036770">
    <property type="entry name" value="Ankyrin_rpt-contain_sf"/>
</dbReference>
<dbReference type="PANTHER" id="PTHR10582">
    <property type="entry name" value="TRANSIENT RECEPTOR POTENTIAL ION CHANNEL PROTEIN"/>
    <property type="match status" value="1"/>
</dbReference>
<evidence type="ECO:0000256" key="9">
    <source>
        <dbReference type="ARBA" id="ARBA00022989"/>
    </source>
</evidence>
<dbReference type="InterPro" id="IPR024862">
    <property type="entry name" value="TRPV"/>
</dbReference>
<dbReference type="PANTHER" id="PTHR10582:SF6">
    <property type="entry name" value="TRANSIENT RECEPTOR POTENTIAL CATION CHANNEL SUBFAMILY V MEMBER 3"/>
    <property type="match status" value="1"/>
</dbReference>
<evidence type="ECO:0000256" key="15">
    <source>
        <dbReference type="PROSITE-ProRule" id="PRU00023"/>
    </source>
</evidence>
<dbReference type="PROSITE" id="PS50088">
    <property type="entry name" value="ANK_REPEAT"/>
    <property type="match status" value="1"/>
</dbReference>
<keyword evidence="19" id="KW-1185">Reference proteome</keyword>
<keyword evidence="2" id="KW-0813">Transport</keyword>
<keyword evidence="3" id="KW-1003">Cell membrane</keyword>
<evidence type="ECO:0000313" key="20">
    <source>
        <dbReference type="RefSeq" id="XP_031751640.1"/>
    </source>
</evidence>
<evidence type="ECO:0000256" key="1">
    <source>
        <dbReference type="ARBA" id="ARBA00004651"/>
    </source>
</evidence>
<feature type="compositionally biased region" description="Polar residues" evidence="16">
    <location>
        <begin position="47"/>
        <end position="65"/>
    </location>
</feature>
<feature type="transmembrane region" description="Helical" evidence="17">
    <location>
        <begin position="504"/>
        <end position="527"/>
    </location>
</feature>
<dbReference type="Pfam" id="PF12796">
    <property type="entry name" value="Ank_2"/>
    <property type="match status" value="1"/>
</dbReference>
<evidence type="ECO:0000256" key="6">
    <source>
        <dbReference type="ARBA" id="ARBA00022692"/>
    </source>
</evidence>
<evidence type="ECO:0000313" key="19">
    <source>
        <dbReference type="Proteomes" id="UP000008143"/>
    </source>
</evidence>
<feature type="domain" description="Ion transport" evidence="18">
    <location>
        <begin position="424"/>
        <end position="668"/>
    </location>
</feature>
<dbReference type="GO" id="GO:0005262">
    <property type="term" value="F:calcium channel activity"/>
    <property type="evidence" value="ECO:0000318"/>
    <property type="project" value="GO_Central"/>
</dbReference>
<dbReference type="Xenbase" id="XB-GENE-1013149">
    <property type="gene designation" value="trpv3"/>
</dbReference>
<dbReference type="FunFam" id="1.25.40.20:FF:000431">
    <property type="entry name" value="Transient receptor potential cation channel subfamily V member 4"/>
    <property type="match status" value="1"/>
</dbReference>
<evidence type="ECO:0000256" key="3">
    <source>
        <dbReference type="ARBA" id="ARBA00022475"/>
    </source>
</evidence>
<evidence type="ECO:0000256" key="8">
    <source>
        <dbReference type="ARBA" id="ARBA00022837"/>
    </source>
</evidence>
<dbReference type="AGR" id="Xenbase:XB-GENE-1013149"/>
<feature type="transmembrane region" description="Helical" evidence="17">
    <location>
        <begin position="465"/>
        <end position="483"/>
    </location>
</feature>
<dbReference type="GO" id="GO:0007231">
    <property type="term" value="P:osmosensory signaling pathway"/>
    <property type="evidence" value="ECO:0000318"/>
    <property type="project" value="GO_Central"/>
</dbReference>
<dbReference type="SUPFAM" id="SSF48403">
    <property type="entry name" value="Ankyrin repeat"/>
    <property type="match status" value="1"/>
</dbReference>
<dbReference type="InterPro" id="IPR002110">
    <property type="entry name" value="Ankyrin_rpt"/>
</dbReference>
<dbReference type="GO" id="GO:0005929">
    <property type="term" value="C:cilium"/>
    <property type="evidence" value="ECO:0000318"/>
    <property type="project" value="GO_Central"/>
</dbReference>
<dbReference type="OMA" id="GNCEDMD"/>
<keyword evidence="10 15" id="KW-0040">ANK repeat</keyword>
<dbReference type="Proteomes" id="UP000008143">
    <property type="component" value="Chromosome 2"/>
</dbReference>
<dbReference type="PROSITE" id="PS50297">
    <property type="entry name" value="ANK_REP_REGION"/>
    <property type="match status" value="1"/>
</dbReference>
<keyword evidence="9 17" id="KW-1133">Transmembrane helix</keyword>
<evidence type="ECO:0000256" key="4">
    <source>
        <dbReference type="ARBA" id="ARBA00022568"/>
    </source>
</evidence>
<dbReference type="AlphaFoldDB" id="A0A8J1J3Q0"/>
<dbReference type="CTD" id="162514"/>
<feature type="transmembrane region" description="Helical" evidence="17">
    <location>
        <begin position="632"/>
        <end position="656"/>
    </location>
</feature>
<evidence type="ECO:0000256" key="13">
    <source>
        <dbReference type="ARBA" id="ARBA00023303"/>
    </source>
</evidence>
<feature type="transmembrane region" description="Helical" evidence="17">
    <location>
        <begin position="424"/>
        <end position="445"/>
    </location>
</feature>
<keyword evidence="7" id="KW-0677">Repeat</keyword>
<dbReference type="PRINTS" id="PR01768">
    <property type="entry name" value="TRPVRECEPTOR"/>
</dbReference>
<feature type="transmembrane region" description="Helical" evidence="17">
    <location>
        <begin position="533"/>
        <end position="550"/>
    </location>
</feature>
<evidence type="ECO:0000256" key="12">
    <source>
        <dbReference type="ARBA" id="ARBA00023136"/>
    </source>
</evidence>
<evidence type="ECO:0000256" key="7">
    <source>
        <dbReference type="ARBA" id="ARBA00022737"/>
    </source>
</evidence>
<evidence type="ECO:0000256" key="16">
    <source>
        <dbReference type="SAM" id="MobiDB-lite"/>
    </source>
</evidence>